<dbReference type="Pfam" id="PF08240">
    <property type="entry name" value="ADH_N"/>
    <property type="match status" value="1"/>
</dbReference>
<keyword evidence="1" id="KW-0521">NADP</keyword>
<dbReference type="SUPFAM" id="SSF50129">
    <property type="entry name" value="GroES-like"/>
    <property type="match status" value="1"/>
</dbReference>
<dbReference type="GO" id="GO:0016651">
    <property type="term" value="F:oxidoreductase activity, acting on NAD(P)H"/>
    <property type="evidence" value="ECO:0007669"/>
    <property type="project" value="TreeGrafter"/>
</dbReference>
<dbReference type="InterPro" id="IPR036291">
    <property type="entry name" value="NAD(P)-bd_dom_sf"/>
</dbReference>
<dbReference type="PANTHER" id="PTHR48106">
    <property type="entry name" value="QUINONE OXIDOREDUCTASE PIG3-RELATED"/>
    <property type="match status" value="1"/>
</dbReference>
<evidence type="ECO:0000313" key="4">
    <source>
        <dbReference type="EMBL" id="AGS33722.1"/>
    </source>
</evidence>
<dbReference type="OrthoDB" id="9780520at2"/>
<dbReference type="PROSITE" id="PS01162">
    <property type="entry name" value="QOR_ZETA_CRYSTAL"/>
    <property type="match status" value="1"/>
</dbReference>
<dbReference type="Gene3D" id="3.40.50.720">
    <property type="entry name" value="NAD(P)-binding Rossmann-like Domain"/>
    <property type="match status" value="1"/>
</dbReference>
<reference evidence="4 5" key="1">
    <citation type="submission" date="2012-11" db="EMBL/GenBank/DDBJ databases">
        <title>The complete genome sequence of Corynebacterium maris Coryn-1 (=DSM 45190).</title>
        <authorList>
            <person name="Schaffert L."/>
            <person name="Albersmeier A."/>
            <person name="Kalinowski J."/>
            <person name="Ruckert C."/>
        </authorList>
    </citation>
    <scope>NUCLEOTIDE SEQUENCE [LARGE SCALE GENOMIC DNA]</scope>
    <source>
        <strain evidence="5">Coryn-1</strain>
    </source>
</reference>
<protein>
    <submittedName>
        <fullName evidence="4">Quinone oxidoreductase</fullName>
    </submittedName>
</protein>
<dbReference type="SUPFAM" id="SSF51735">
    <property type="entry name" value="NAD(P)-binding Rossmann-fold domains"/>
    <property type="match status" value="1"/>
</dbReference>
<dbReference type="InterPro" id="IPR020843">
    <property type="entry name" value="ER"/>
</dbReference>
<dbReference type="InterPro" id="IPR013154">
    <property type="entry name" value="ADH-like_N"/>
</dbReference>
<organism evidence="4 5">
    <name type="scientific">Corynebacterium maris DSM 45190</name>
    <dbReference type="NCBI Taxonomy" id="1224163"/>
    <lineage>
        <taxon>Bacteria</taxon>
        <taxon>Bacillati</taxon>
        <taxon>Actinomycetota</taxon>
        <taxon>Actinomycetes</taxon>
        <taxon>Mycobacteriales</taxon>
        <taxon>Corynebacteriaceae</taxon>
        <taxon>Corynebacterium</taxon>
    </lineage>
</organism>
<dbReference type="AlphaFoldDB" id="S5SRS5"/>
<evidence type="ECO:0000256" key="1">
    <source>
        <dbReference type="ARBA" id="ARBA00022857"/>
    </source>
</evidence>
<name>S5SRS5_9CORY</name>
<dbReference type="Proteomes" id="UP000015388">
    <property type="component" value="Chromosome"/>
</dbReference>
<accession>S5SRS5</accession>
<dbReference type="InterPro" id="IPR013149">
    <property type="entry name" value="ADH-like_C"/>
</dbReference>
<dbReference type="CDD" id="cd05276">
    <property type="entry name" value="p53_inducible_oxidoreductase"/>
    <property type="match status" value="1"/>
</dbReference>
<dbReference type="EMBL" id="CP003924">
    <property type="protein sequence ID" value="AGS33722.1"/>
    <property type="molecule type" value="Genomic_DNA"/>
</dbReference>
<dbReference type="InterPro" id="IPR011032">
    <property type="entry name" value="GroES-like_sf"/>
</dbReference>
<evidence type="ECO:0000313" key="5">
    <source>
        <dbReference type="Proteomes" id="UP000015388"/>
    </source>
</evidence>
<dbReference type="SMART" id="SM00829">
    <property type="entry name" value="PKS_ER"/>
    <property type="match status" value="1"/>
</dbReference>
<dbReference type="Pfam" id="PF00107">
    <property type="entry name" value="ADH_zinc_N"/>
    <property type="match status" value="1"/>
</dbReference>
<dbReference type="NCBIfam" id="TIGR02824">
    <property type="entry name" value="quinone_pig3"/>
    <property type="match status" value="1"/>
</dbReference>
<dbReference type="eggNOG" id="COG0604">
    <property type="taxonomic scope" value="Bacteria"/>
</dbReference>
<feature type="domain" description="Enoyl reductase (ER)" evidence="3">
    <location>
        <begin position="10"/>
        <end position="316"/>
    </location>
</feature>
<dbReference type="HOGENOM" id="CLU_026673_3_4_11"/>
<dbReference type="STRING" id="1224163.B841_01195"/>
<proteinExistence type="predicted"/>
<keyword evidence="2" id="KW-0560">Oxidoreductase</keyword>
<sequence length="319" mass="33952">MKAIIQTDLDNPRALEWGEAETPQLRPGEVLVKVAAAGVNRGDLLQAKGHYPPPRGESEIFGLECSGTIEDAGDTNREVGEEVGCLLVGGGYGEYVAVPEGQLTPLPEGYDLVKTAAVVELTCTVWSNLVMTAGLKEGQRVLIHGGAGGIGTTAIQVAKALGAEVAVTAGSAEKLETCRKLGADILINYKEQDFSEELKGSCDVILDIIGAKYLNQNMRSLAKDGHLVIIGLQGGTKAELNLGRMLPLRHNISATTLRARDLDDKANIVEETVKNVWPMLADGRVTPHIHDVLPMEDAARAHELLDSGEVTGKLVLRAP</sequence>
<dbReference type="KEGG" id="cmd:B841_01195"/>
<dbReference type="PATRIC" id="fig|1224163.3.peg.239"/>
<dbReference type="PANTHER" id="PTHR48106:SF8">
    <property type="entry name" value="OS02G0805600 PROTEIN"/>
    <property type="match status" value="1"/>
</dbReference>
<dbReference type="RefSeq" id="WP_020933657.1">
    <property type="nucleotide sequence ID" value="NC_021915.1"/>
</dbReference>
<dbReference type="InterPro" id="IPR002364">
    <property type="entry name" value="Quin_OxRdtase/zeta-crystal_CS"/>
</dbReference>
<dbReference type="InterPro" id="IPR014189">
    <property type="entry name" value="Quinone_OxRdtase_PIG3"/>
</dbReference>
<dbReference type="Gene3D" id="3.90.180.10">
    <property type="entry name" value="Medium-chain alcohol dehydrogenases, catalytic domain"/>
    <property type="match status" value="1"/>
</dbReference>
<evidence type="ECO:0000259" key="3">
    <source>
        <dbReference type="SMART" id="SM00829"/>
    </source>
</evidence>
<keyword evidence="5" id="KW-1185">Reference proteome</keyword>
<dbReference type="GO" id="GO:0070402">
    <property type="term" value="F:NADPH binding"/>
    <property type="evidence" value="ECO:0007669"/>
    <property type="project" value="TreeGrafter"/>
</dbReference>
<dbReference type="GO" id="GO:0008270">
    <property type="term" value="F:zinc ion binding"/>
    <property type="evidence" value="ECO:0007669"/>
    <property type="project" value="InterPro"/>
</dbReference>
<evidence type="ECO:0000256" key="2">
    <source>
        <dbReference type="ARBA" id="ARBA00023002"/>
    </source>
</evidence>
<gene>
    <name evidence="4" type="ORF">B841_01195</name>
</gene>